<dbReference type="VEuPathDB" id="FungiDB:PV06_02225"/>
<reference evidence="6 7" key="1">
    <citation type="submission" date="2015-01" db="EMBL/GenBank/DDBJ databases">
        <title>The Genome Sequence of Exophiala oligosperma CBS72588.</title>
        <authorList>
            <consortium name="The Broad Institute Genomics Platform"/>
            <person name="Cuomo C."/>
            <person name="de Hoog S."/>
            <person name="Gorbushina A."/>
            <person name="Stielow B."/>
            <person name="Teixiera M."/>
            <person name="Abouelleil A."/>
            <person name="Chapman S.B."/>
            <person name="Priest M."/>
            <person name="Young S.K."/>
            <person name="Wortman J."/>
            <person name="Nusbaum C."/>
            <person name="Birren B."/>
        </authorList>
    </citation>
    <scope>NUCLEOTIDE SEQUENCE [LARGE SCALE GENOMIC DNA]</scope>
    <source>
        <strain evidence="6 7">CBS 72588</strain>
    </source>
</reference>
<dbReference type="GO" id="GO:0005634">
    <property type="term" value="C:nucleus"/>
    <property type="evidence" value="ECO:0007669"/>
    <property type="project" value="TreeGrafter"/>
</dbReference>
<keyword evidence="7" id="KW-1185">Reference proteome</keyword>
<dbReference type="Pfam" id="PF00443">
    <property type="entry name" value="UCH"/>
    <property type="match status" value="1"/>
</dbReference>
<dbReference type="PANTHER" id="PTHR24006:SF904">
    <property type="entry name" value="UBIQUITIN CARBOXYL-TERMINAL HYDROLASE 16"/>
    <property type="match status" value="1"/>
</dbReference>
<feature type="compositionally biased region" description="Low complexity" evidence="3">
    <location>
        <begin position="468"/>
        <end position="481"/>
    </location>
</feature>
<gene>
    <name evidence="6" type="ORF">PV06_02225</name>
</gene>
<dbReference type="EMBL" id="KN847333">
    <property type="protein sequence ID" value="KIW46558.1"/>
    <property type="molecule type" value="Genomic_DNA"/>
</dbReference>
<comment type="similarity">
    <text evidence="1">Belongs to the peptidase C19 family.</text>
</comment>
<comment type="catalytic activity">
    <reaction evidence="1">
        <text>Thiol-dependent hydrolysis of ester, thioester, amide, peptide and isopeptide bonds formed by the C-terminal Gly of ubiquitin (a 76-residue protein attached to proteins as an intracellular targeting signal).</text>
        <dbReference type="EC" id="3.4.19.12"/>
    </reaction>
</comment>
<evidence type="ECO:0000256" key="3">
    <source>
        <dbReference type="SAM" id="MobiDB-lite"/>
    </source>
</evidence>
<proteinExistence type="inferred from homology"/>
<dbReference type="PROSITE" id="PS50235">
    <property type="entry name" value="USP_3"/>
    <property type="match status" value="1"/>
</dbReference>
<feature type="domain" description="USP" evidence="5">
    <location>
        <begin position="49"/>
        <end position="574"/>
    </location>
</feature>
<dbReference type="EC" id="3.4.19.12" evidence="1"/>
<dbReference type="STRING" id="215243.A0A0D2DTT5"/>
<dbReference type="PROSITE" id="PS00973">
    <property type="entry name" value="USP_2"/>
    <property type="match status" value="1"/>
</dbReference>
<organism evidence="6 7">
    <name type="scientific">Exophiala oligosperma</name>
    <dbReference type="NCBI Taxonomy" id="215243"/>
    <lineage>
        <taxon>Eukaryota</taxon>
        <taxon>Fungi</taxon>
        <taxon>Dikarya</taxon>
        <taxon>Ascomycota</taxon>
        <taxon>Pezizomycotina</taxon>
        <taxon>Eurotiomycetes</taxon>
        <taxon>Chaetothyriomycetidae</taxon>
        <taxon>Chaetothyriales</taxon>
        <taxon>Herpotrichiellaceae</taxon>
        <taxon>Exophiala</taxon>
    </lineage>
</organism>
<keyword evidence="1" id="KW-0833">Ubl conjugation pathway</keyword>
<dbReference type="Proteomes" id="UP000053342">
    <property type="component" value="Unassembled WGS sequence"/>
</dbReference>
<dbReference type="GO" id="GO:0004843">
    <property type="term" value="F:cysteine-type deubiquitinase activity"/>
    <property type="evidence" value="ECO:0007669"/>
    <property type="project" value="UniProtKB-UniRule"/>
</dbReference>
<dbReference type="InterPro" id="IPR038765">
    <property type="entry name" value="Papain-like_cys_pep_sf"/>
</dbReference>
<dbReference type="Gene3D" id="3.90.70.10">
    <property type="entry name" value="Cysteine proteinases"/>
    <property type="match status" value="1"/>
</dbReference>
<feature type="compositionally biased region" description="Low complexity" evidence="3">
    <location>
        <begin position="437"/>
        <end position="448"/>
    </location>
</feature>
<feature type="region of interest" description="Disordered" evidence="3">
    <location>
        <begin position="181"/>
        <end position="200"/>
    </location>
</feature>
<feature type="coiled-coil region" evidence="2">
    <location>
        <begin position="288"/>
        <end position="320"/>
    </location>
</feature>
<protein>
    <recommendedName>
        <fullName evidence="1">Ubiquitin carboxyl-terminal hydrolase</fullName>
        <ecNumber evidence="1">3.4.19.12</ecNumber>
    </recommendedName>
</protein>
<keyword evidence="1" id="KW-0788">Thiol protease</keyword>
<evidence type="ECO:0000256" key="4">
    <source>
        <dbReference type="SAM" id="Phobius"/>
    </source>
</evidence>
<dbReference type="OrthoDB" id="265306at2759"/>
<dbReference type="GO" id="GO:0006508">
    <property type="term" value="P:proteolysis"/>
    <property type="evidence" value="ECO:0007669"/>
    <property type="project" value="UniProtKB-KW"/>
</dbReference>
<dbReference type="GeneID" id="27354299"/>
<evidence type="ECO:0000256" key="2">
    <source>
        <dbReference type="SAM" id="Coils"/>
    </source>
</evidence>
<evidence type="ECO:0000259" key="5">
    <source>
        <dbReference type="PROSITE" id="PS50235"/>
    </source>
</evidence>
<feature type="compositionally biased region" description="Basic and acidic residues" evidence="3">
    <location>
        <begin position="187"/>
        <end position="200"/>
    </location>
</feature>
<dbReference type="AlphaFoldDB" id="A0A0D2DTT5"/>
<dbReference type="InterPro" id="IPR028889">
    <property type="entry name" value="USP"/>
</dbReference>
<dbReference type="CDD" id="cd02662">
    <property type="entry name" value="Peptidase_C19F"/>
    <property type="match status" value="1"/>
</dbReference>
<keyword evidence="1" id="KW-0645">Protease</keyword>
<keyword evidence="4" id="KW-1133">Transmembrane helix</keyword>
<keyword evidence="1" id="KW-0378">Hydrolase</keyword>
<feature type="compositionally biased region" description="Polar residues" evidence="3">
    <location>
        <begin position="493"/>
        <end position="529"/>
    </location>
</feature>
<keyword evidence="2" id="KW-0175">Coiled coil</keyword>
<sequence length="582" mass="65075">MPDKPTTVVAYAAGASLAAIAAFYVFGPTFFIDGENSYHTNDGRKRTIIGLSNPANDCFINSVLQALAGLGDLRLYLIKELHRRQLDGPEIYESAPSLLRKGEKADKVVNLQKGPITKALKEMLDALNERPIYKKTISARPMIEALERAFQTRISRNQQDAQEFLQIVLERLCDEYHAAQRARSRNLHPEQAEDGEPLERKTTGLAPALSEVSVGTNEGFPFEGRMESQIQCMRCGFRTKPSVTTFVSLTLNVPMKSTTSLDNCFDGLLKSEEIDDFKCDKCRLKHALEWKNNKIKSATTEKERTELEKEGERIQQALDEDPEQAPEGVTLPDSSLAPKCKIKKSTRITMFPKVIAIHLSRSMFDRESYSTKNMAKVSYTQRLRLGGLLNEKWYKLLGVVCHKGSHHSGHYESFRRNHLYPPFSTPDAFSAYATRNPSTVPSATPSPSIKAIQTNGASTAAGPSETQSSSSSAISLLASNSRPTSKKDEVKGDSSSTKSTNNDAQTETSPLQKTETQTSRPQIRTQEASASKFRRRKKSNDRWWRISDDKIKEARTSDVLSMQREVYLLFYELERPGDDAAS</sequence>
<keyword evidence="4" id="KW-0812">Transmembrane</keyword>
<feature type="transmembrane region" description="Helical" evidence="4">
    <location>
        <begin position="7"/>
        <end position="27"/>
    </location>
</feature>
<name>A0A0D2DTT5_9EURO</name>
<dbReference type="GO" id="GO:0005829">
    <property type="term" value="C:cytosol"/>
    <property type="evidence" value="ECO:0007669"/>
    <property type="project" value="TreeGrafter"/>
</dbReference>
<evidence type="ECO:0000313" key="6">
    <source>
        <dbReference type="EMBL" id="KIW46558.1"/>
    </source>
</evidence>
<dbReference type="PROSITE" id="PS00972">
    <property type="entry name" value="USP_1"/>
    <property type="match status" value="1"/>
</dbReference>
<evidence type="ECO:0000313" key="7">
    <source>
        <dbReference type="Proteomes" id="UP000053342"/>
    </source>
</evidence>
<feature type="region of interest" description="Disordered" evidence="3">
    <location>
        <begin position="434"/>
        <end position="542"/>
    </location>
</feature>
<evidence type="ECO:0000256" key="1">
    <source>
        <dbReference type="RuleBase" id="RU366025"/>
    </source>
</evidence>
<dbReference type="GO" id="GO:0016579">
    <property type="term" value="P:protein deubiquitination"/>
    <property type="evidence" value="ECO:0007669"/>
    <property type="project" value="InterPro"/>
</dbReference>
<dbReference type="PANTHER" id="PTHR24006">
    <property type="entry name" value="UBIQUITIN CARBOXYL-TERMINAL HYDROLASE"/>
    <property type="match status" value="1"/>
</dbReference>
<dbReference type="InterPro" id="IPR050164">
    <property type="entry name" value="Peptidase_C19"/>
</dbReference>
<dbReference type="InterPro" id="IPR018200">
    <property type="entry name" value="USP_CS"/>
</dbReference>
<dbReference type="RefSeq" id="XP_016266774.1">
    <property type="nucleotide sequence ID" value="XM_016402877.1"/>
</dbReference>
<dbReference type="InterPro" id="IPR001394">
    <property type="entry name" value="Peptidase_C19_UCH"/>
</dbReference>
<keyword evidence="4" id="KW-0472">Membrane</keyword>
<dbReference type="HOGENOM" id="CLU_018461_0_0_1"/>
<accession>A0A0D2DTT5</accession>
<dbReference type="SUPFAM" id="SSF54001">
    <property type="entry name" value="Cysteine proteinases"/>
    <property type="match status" value="1"/>
</dbReference>